<dbReference type="Proteomes" id="UP000033661">
    <property type="component" value="Unassembled WGS sequence"/>
</dbReference>
<evidence type="ECO:0000259" key="12">
    <source>
        <dbReference type="PROSITE" id="PS51208"/>
    </source>
</evidence>
<comment type="caution">
    <text evidence="13">The sequence shown here is derived from an EMBL/GenBank/DDBJ whole genome shotgun (WGS) entry which is preliminary data.</text>
</comment>
<dbReference type="PATRIC" id="fig|1359193.3.peg.61"/>
<dbReference type="EMBL" id="LAOI01000001">
    <property type="protein sequence ID" value="KJV89098.1"/>
    <property type="molecule type" value="Genomic_DNA"/>
</dbReference>
<evidence type="ECO:0000256" key="7">
    <source>
        <dbReference type="ARBA" id="ARBA00023237"/>
    </source>
</evidence>
<comment type="subcellular location">
    <subcellularLocation>
        <location evidence="2">Cell outer membrane</location>
    </subcellularLocation>
</comment>
<dbReference type="InterPro" id="IPR022095">
    <property type="entry name" value="OmpB_passenger_Rickettsia"/>
</dbReference>
<proteinExistence type="inferred from homology"/>
<comment type="function">
    <text evidence="1">The 120 kDa surface-exposed protein is a major structural protein which may play a role as a rickettsial virulence factor and/or immunogen during infection.</text>
</comment>
<organism evidence="13 14">
    <name type="scientific">Rickettsia bellii str. RML An4</name>
    <dbReference type="NCBI Taxonomy" id="1359193"/>
    <lineage>
        <taxon>Bacteria</taxon>
        <taxon>Pseudomonadati</taxon>
        <taxon>Pseudomonadota</taxon>
        <taxon>Alphaproteobacteria</taxon>
        <taxon>Rickettsiales</taxon>
        <taxon>Rickettsiaceae</taxon>
        <taxon>Rickettsieae</taxon>
        <taxon>Rickettsia</taxon>
        <taxon>belli group</taxon>
    </lineage>
</organism>
<dbReference type="SUPFAM" id="SSF103515">
    <property type="entry name" value="Autotransporter"/>
    <property type="match status" value="1"/>
</dbReference>
<keyword evidence="6" id="KW-0812">Transmembrane</keyword>
<dbReference type="NCBIfam" id="TIGR01414">
    <property type="entry name" value="autotrans_barl"/>
    <property type="match status" value="1"/>
</dbReference>
<dbReference type="InterPro" id="IPR036709">
    <property type="entry name" value="Autotransporte_beta_dom_sf"/>
</dbReference>
<dbReference type="GO" id="GO:0009279">
    <property type="term" value="C:cell outer membrane"/>
    <property type="evidence" value="ECO:0007669"/>
    <property type="project" value="UniProtKB-SubCell"/>
</dbReference>
<dbReference type="SMART" id="SM00869">
    <property type="entry name" value="Autotransporter"/>
    <property type="match status" value="1"/>
</dbReference>
<dbReference type="Gene3D" id="2.40.128.130">
    <property type="entry name" value="Autotransporter beta-domain"/>
    <property type="match status" value="1"/>
</dbReference>
<keyword evidence="5" id="KW-1134">Transmembrane beta strand</keyword>
<evidence type="ECO:0000256" key="4">
    <source>
        <dbReference type="ARBA" id="ARBA00020593"/>
    </source>
</evidence>
<dbReference type="PROSITE" id="PS51208">
    <property type="entry name" value="AUTOTRANSPORTER"/>
    <property type="match status" value="1"/>
</dbReference>
<evidence type="ECO:0000256" key="11">
    <source>
        <dbReference type="ARBA" id="ARBA00031768"/>
    </source>
</evidence>
<evidence type="ECO:0000256" key="8">
    <source>
        <dbReference type="ARBA" id="ARBA00029690"/>
    </source>
</evidence>
<keyword evidence="14" id="KW-1185">Reference proteome</keyword>
<dbReference type="AlphaFoldDB" id="A0A0F3Q994"/>
<evidence type="ECO:0000256" key="10">
    <source>
        <dbReference type="ARBA" id="ARBA00031328"/>
    </source>
</evidence>
<accession>A0A0F3Q994</accession>
<dbReference type="InterPro" id="IPR006315">
    <property type="entry name" value="OM_autotransptr_brl_dom"/>
</dbReference>
<name>A0A0F3Q994_RICBE</name>
<dbReference type="Pfam" id="PF12334">
    <property type="entry name" value="rOmpB_passenger"/>
    <property type="match status" value="1"/>
</dbReference>
<evidence type="ECO:0000256" key="9">
    <source>
        <dbReference type="ARBA" id="ARBA00030564"/>
    </source>
</evidence>
<keyword evidence="5" id="KW-0472">Membrane</keyword>
<comment type="similarity">
    <text evidence="3">Belongs to the rickettsiae OmpA/OmpB family.</text>
</comment>
<evidence type="ECO:0000256" key="2">
    <source>
        <dbReference type="ARBA" id="ARBA00004442"/>
    </source>
</evidence>
<evidence type="ECO:0000256" key="6">
    <source>
        <dbReference type="ARBA" id="ARBA00022692"/>
    </source>
</evidence>
<keyword evidence="7" id="KW-0998">Cell outer membrane</keyword>
<dbReference type="InterPro" id="IPR005546">
    <property type="entry name" value="Autotransporte_beta"/>
</dbReference>
<evidence type="ECO:0000256" key="1">
    <source>
        <dbReference type="ARBA" id="ARBA00004060"/>
    </source>
</evidence>
<reference evidence="13 14" key="1">
    <citation type="submission" date="2015-02" db="EMBL/GenBank/DDBJ databases">
        <title>Genome Sequencing of Rickettsiales.</title>
        <authorList>
            <person name="Daugherty S.C."/>
            <person name="Su Q."/>
            <person name="Abolude K."/>
            <person name="Beier-Sexton M."/>
            <person name="Carlyon J.A."/>
            <person name="Carter R."/>
            <person name="Day N.P."/>
            <person name="Dumler S.J."/>
            <person name="Dyachenko V."/>
            <person name="Godinez A."/>
            <person name="Kurtti T.J."/>
            <person name="Lichay M."/>
            <person name="Mullins K.E."/>
            <person name="Ott S."/>
            <person name="Pappas-Brown V."/>
            <person name="Paris D.H."/>
            <person name="Patel P."/>
            <person name="Richards A.L."/>
            <person name="Sadzewicz L."/>
            <person name="Sears K."/>
            <person name="Seidman D."/>
            <person name="Sengamalay N."/>
            <person name="Stenos J."/>
            <person name="Tallon L.J."/>
            <person name="Vincent G."/>
            <person name="Fraser C.M."/>
            <person name="Munderloh U."/>
            <person name="Dunning-Hotopp J.C."/>
        </authorList>
    </citation>
    <scope>NUCLEOTIDE SEQUENCE [LARGE SCALE GENOMIC DNA]</scope>
    <source>
        <strain evidence="13 14">RML An4</strain>
    </source>
</reference>
<gene>
    <name evidence="13" type="primary">ompB</name>
    <name evidence="13" type="ORF">RBEAN4_0065</name>
</gene>
<evidence type="ECO:0000256" key="5">
    <source>
        <dbReference type="ARBA" id="ARBA00022452"/>
    </source>
</evidence>
<dbReference type="Pfam" id="PF03797">
    <property type="entry name" value="Autotransporter"/>
    <property type="match status" value="1"/>
</dbReference>
<evidence type="ECO:0000313" key="13">
    <source>
        <dbReference type="EMBL" id="KJV89098.1"/>
    </source>
</evidence>
<evidence type="ECO:0000313" key="14">
    <source>
        <dbReference type="Proteomes" id="UP000033661"/>
    </source>
</evidence>
<protein>
    <recommendedName>
        <fullName evidence="4">Outer membrane protein B</fullName>
    </recommendedName>
    <alternativeName>
        <fullName evidence="8">168 kDa surface-layer protein</fullName>
    </alternativeName>
    <alternativeName>
        <fullName evidence="9">Cell surface antigen 5</fullName>
    </alternativeName>
    <alternativeName>
        <fullName evidence="11">Surface protein antigen</fullName>
    </alternativeName>
    <alternativeName>
        <fullName evidence="10">rOmp B</fullName>
    </alternativeName>
</protein>
<evidence type="ECO:0000256" key="3">
    <source>
        <dbReference type="ARBA" id="ARBA00006981"/>
    </source>
</evidence>
<feature type="domain" description="Autotransporter" evidence="12">
    <location>
        <begin position="625"/>
        <end position="913"/>
    </location>
</feature>
<sequence>MMMNEASNLILGPNGVAAGNFAVAGEVGSYVGLLNINFSNTNSNVSIETDGFTSDVTFISNGGVNGAITLNAKGITLNGNITNLKAIDLNSNNLTFGGNNIQLLANGSAITFRANEQLTLTSASDIEINSNIAVTNDQQGSIDASGLASGQGLVIKGDIGNYSTSVRLGQFNIGSSATDFNAGNAAIGNLIFGNDGIALFAHNNYLITKTTNASGQGTIIFRPVVADNTNLVAGTNLGSADNPLAEINFAAPAGTNTDTILNVGQGVNLYATEITTAGVNTGSFNFNGGGTSIVSGTVGTAANKFNNITLTNNTTVKFTDDVISNGATTIGGNSTLQIANDYITDSIQGNAAGDTGTLQFVNTKGILVTLKGNPNPDNALAALQVSGSADVAIDGSVNINGEINLGANVLGFTDGISTWGNDTTISTTLTSDEVMGNIVISGAAEVKIAGLKTIKVQDNASIDFIGTKTYTLIQGDISADNGIDPNVVGTNRYVIYGLSGNTEALVTRTIDINNIENILNNDISGNGNPVIRHNLVTFLNPNNIGNAEQAYNNILLAQNTNDAATSFAATLTDTSTSVNNININVAKEEQGLIGYRLDELRYLCTPESDKMASSEGGVAAGDEPIDNVAYGVWFKPLYVDTHQSEKGGVAGYKAKTVGTVIGLDTLANDNLMIGAAIGLAKTDVKHQNYKRGDKTTIDSLSFSLYGAQQLVANFFVHGNAILSVNQVKNRSQRYVFDKNGNRSTQIASANYSNMTFGGNFMVGYDASLMDGLLVTPMAGLSYLKSSDESYKESGTTFANRQVYSKFSDRTDFIGGAKLMGYTINLADLIVYPEAHAFVIQKIGGRLSKTQYQLEGQVNPYITPSDKTARTTYNLGLSGTIRPDTKMEYGIGYDLNIAKKFISHQGTVKVRLNF</sequence>